<evidence type="ECO:0000256" key="2">
    <source>
        <dbReference type="ARBA" id="ARBA00004986"/>
    </source>
</evidence>
<feature type="domain" description="ACT" evidence="14">
    <location>
        <begin position="264"/>
        <end position="338"/>
    </location>
</feature>
<dbReference type="NCBIfam" id="TIGR00656">
    <property type="entry name" value="asp_kin_monofn"/>
    <property type="match status" value="1"/>
</dbReference>
<comment type="pathway">
    <text evidence="3 13">Amino-acid biosynthesis; L-threonine biosynthesis; L-threonine from L-aspartate: step 1/5.</text>
</comment>
<evidence type="ECO:0000256" key="10">
    <source>
        <dbReference type="ARBA" id="ARBA00023154"/>
    </source>
</evidence>
<dbReference type="Gene3D" id="3.40.1160.10">
    <property type="entry name" value="Acetylglutamate kinase-like"/>
    <property type="match status" value="1"/>
</dbReference>
<keyword evidence="5 13" id="KW-0028">Amino-acid biosynthesis</keyword>
<comment type="similarity">
    <text evidence="4 12">Belongs to the aspartokinase family.</text>
</comment>
<dbReference type="PROSITE" id="PS51671">
    <property type="entry name" value="ACT"/>
    <property type="match status" value="2"/>
</dbReference>
<dbReference type="CDD" id="cd04913">
    <property type="entry name" value="ACT_AKii-LysC-BS-like_1"/>
    <property type="match status" value="1"/>
</dbReference>
<dbReference type="InterPro" id="IPR001048">
    <property type="entry name" value="Asp/Glu/Uridylate_kinase"/>
</dbReference>
<comment type="caution">
    <text evidence="15">The sequence shown here is derived from an EMBL/GenBank/DDBJ whole genome shotgun (WGS) entry which is preliminary data.</text>
</comment>
<dbReference type="NCBIfam" id="TIGR00657">
    <property type="entry name" value="asp_kinases"/>
    <property type="match status" value="1"/>
</dbReference>
<dbReference type="PIRSF" id="PIRSF000726">
    <property type="entry name" value="Asp_kin"/>
    <property type="match status" value="1"/>
</dbReference>
<dbReference type="Pfam" id="PF22468">
    <property type="entry name" value="ACT_9"/>
    <property type="match status" value="1"/>
</dbReference>
<evidence type="ECO:0000259" key="14">
    <source>
        <dbReference type="PROSITE" id="PS51671"/>
    </source>
</evidence>
<dbReference type="InterPro" id="IPR018042">
    <property type="entry name" value="Aspartate_kinase_CS"/>
</dbReference>
<evidence type="ECO:0000256" key="13">
    <source>
        <dbReference type="RuleBase" id="RU004249"/>
    </source>
</evidence>
<evidence type="ECO:0000256" key="1">
    <source>
        <dbReference type="ARBA" id="ARBA00004766"/>
    </source>
</evidence>
<dbReference type="EMBL" id="VRYY01000518">
    <property type="protein sequence ID" value="MBG3878252.1"/>
    <property type="molecule type" value="Genomic_DNA"/>
</dbReference>
<comment type="pathway">
    <text evidence="2 13">Amino-acid biosynthesis; L-methionine biosynthesis via de novo pathway; L-homoserine from L-aspartate: step 1/3.</text>
</comment>
<evidence type="ECO:0000256" key="12">
    <source>
        <dbReference type="RuleBase" id="RU003448"/>
    </source>
</evidence>
<dbReference type="InterPro" id="IPR036393">
    <property type="entry name" value="AceGlu_kinase-like_sf"/>
</dbReference>
<accession>A0ABS0J740</accession>
<keyword evidence="8 12" id="KW-0418">Kinase</keyword>
<organism evidence="15 16">
    <name type="scientific">Nitratidesulfovibrio oxamicus</name>
    <dbReference type="NCBI Taxonomy" id="32016"/>
    <lineage>
        <taxon>Bacteria</taxon>
        <taxon>Pseudomonadati</taxon>
        <taxon>Thermodesulfobacteriota</taxon>
        <taxon>Desulfovibrionia</taxon>
        <taxon>Desulfovibrionales</taxon>
        <taxon>Desulfovibrionaceae</taxon>
        <taxon>Nitratidesulfovibrio</taxon>
    </lineage>
</organism>
<dbReference type="Gene3D" id="3.30.2130.10">
    <property type="entry name" value="VC0802-like"/>
    <property type="match status" value="1"/>
</dbReference>
<dbReference type="Proteomes" id="UP001194469">
    <property type="component" value="Unassembled WGS sequence"/>
</dbReference>
<dbReference type="PANTHER" id="PTHR21499">
    <property type="entry name" value="ASPARTATE KINASE"/>
    <property type="match status" value="1"/>
</dbReference>
<dbReference type="CDD" id="cd04923">
    <property type="entry name" value="ACT_AK-LysC-DapG-like_2"/>
    <property type="match status" value="1"/>
</dbReference>
<comment type="pathway">
    <text evidence="1 13">Amino-acid biosynthesis; L-lysine biosynthesis via DAP pathway; (S)-tetrahydrodipicolinate from L-aspartate: step 1/4.</text>
</comment>
<evidence type="ECO:0000256" key="3">
    <source>
        <dbReference type="ARBA" id="ARBA00005139"/>
    </source>
</evidence>
<dbReference type="PROSITE" id="PS00324">
    <property type="entry name" value="ASPARTOKINASE"/>
    <property type="match status" value="1"/>
</dbReference>
<dbReference type="SUPFAM" id="SSF53633">
    <property type="entry name" value="Carbamate kinase-like"/>
    <property type="match status" value="1"/>
</dbReference>
<dbReference type="NCBIfam" id="NF005154">
    <property type="entry name" value="PRK06635.1-2"/>
    <property type="match status" value="1"/>
</dbReference>
<sequence length="409" mass="44245">MRILVQKFGGTSVANLECMKQVREKVRRALRDGYKPVVVLSARSGETNRLLTLADEWSTDPDPAEVDALIATGEQVSVALFSMLLKDSGIKARSMTGFQVPITTSDAFGRARITDIDASCLRKELETHDVIVVAGFQGVTSEGRITTLGRGGSDTSAVALAAALGSVECEIYTDVDGVYTTDPNLCSTARKLDRVSYDEMLEMASMGAKVLQIRSVEFAKKYKVPVHVRSTFTDTPGTMVTQEDCEMEAVLVSGIAYDKDQARVTLRSVPDKPGVSAAIFGPLSQQGILVDMIVQNPSRDGVTDMTFTVPRKDLKKTLALMEEIRARTGAQEVLHDTQVAKVSAIGVGMRNHSGVAAKAFAALHAENINILMISTSEIKITCLIEEKYTELAVRTLHDAFGLNHDLGNA</sequence>
<dbReference type="InterPro" id="IPR041740">
    <property type="entry name" value="AKii-LysC-BS"/>
</dbReference>
<evidence type="ECO:0000256" key="4">
    <source>
        <dbReference type="ARBA" id="ARBA00010122"/>
    </source>
</evidence>
<keyword evidence="7" id="KW-0547">Nucleotide-binding</keyword>
<evidence type="ECO:0000256" key="9">
    <source>
        <dbReference type="ARBA" id="ARBA00022840"/>
    </source>
</evidence>
<dbReference type="EC" id="2.7.2.4" evidence="12"/>
<dbReference type="InterPro" id="IPR005260">
    <property type="entry name" value="Asp_kin_monofn"/>
</dbReference>
<dbReference type="Pfam" id="PF00696">
    <property type="entry name" value="AA_kinase"/>
    <property type="match status" value="1"/>
</dbReference>
<dbReference type="InterPro" id="IPR002912">
    <property type="entry name" value="ACT_dom"/>
</dbReference>
<keyword evidence="16" id="KW-1185">Reference proteome</keyword>
<dbReference type="SUPFAM" id="SSF55021">
    <property type="entry name" value="ACT-like"/>
    <property type="match status" value="2"/>
</dbReference>
<gene>
    <name evidence="15" type="ORF">FVW20_14840</name>
</gene>
<dbReference type="Pfam" id="PF01842">
    <property type="entry name" value="ACT"/>
    <property type="match status" value="1"/>
</dbReference>
<evidence type="ECO:0000313" key="15">
    <source>
        <dbReference type="EMBL" id="MBG3878252.1"/>
    </source>
</evidence>
<dbReference type="RefSeq" id="WP_196610214.1">
    <property type="nucleotide sequence ID" value="NZ_VRYY01000518.1"/>
</dbReference>
<evidence type="ECO:0000256" key="7">
    <source>
        <dbReference type="ARBA" id="ARBA00022741"/>
    </source>
</evidence>
<dbReference type="InterPro" id="IPR045865">
    <property type="entry name" value="ACT-like_dom_sf"/>
</dbReference>
<reference evidence="15 16" key="1">
    <citation type="submission" date="2019-08" db="EMBL/GenBank/DDBJ databases">
        <authorList>
            <person name="Luo N."/>
        </authorList>
    </citation>
    <scope>NUCLEOTIDE SEQUENCE [LARGE SCALE GENOMIC DNA]</scope>
    <source>
        <strain evidence="15 16">NCIMB 9442</strain>
    </source>
</reference>
<comment type="catalytic activity">
    <reaction evidence="11 12">
        <text>L-aspartate + ATP = 4-phospho-L-aspartate + ADP</text>
        <dbReference type="Rhea" id="RHEA:23776"/>
        <dbReference type="ChEBI" id="CHEBI:29991"/>
        <dbReference type="ChEBI" id="CHEBI:30616"/>
        <dbReference type="ChEBI" id="CHEBI:57535"/>
        <dbReference type="ChEBI" id="CHEBI:456216"/>
        <dbReference type="EC" id="2.7.2.4"/>
    </reaction>
</comment>
<proteinExistence type="inferred from homology"/>
<evidence type="ECO:0000256" key="11">
    <source>
        <dbReference type="ARBA" id="ARBA00047872"/>
    </source>
</evidence>
<dbReference type="GO" id="GO:0004072">
    <property type="term" value="F:aspartate kinase activity"/>
    <property type="evidence" value="ECO:0007669"/>
    <property type="project" value="UniProtKB-EC"/>
</dbReference>
<evidence type="ECO:0000256" key="6">
    <source>
        <dbReference type="ARBA" id="ARBA00022679"/>
    </source>
</evidence>
<dbReference type="PANTHER" id="PTHR21499:SF3">
    <property type="entry name" value="ASPARTOKINASE"/>
    <property type="match status" value="1"/>
</dbReference>
<evidence type="ECO:0000256" key="8">
    <source>
        <dbReference type="ARBA" id="ARBA00022777"/>
    </source>
</evidence>
<evidence type="ECO:0000313" key="16">
    <source>
        <dbReference type="Proteomes" id="UP001194469"/>
    </source>
</evidence>
<name>A0ABS0J740_9BACT</name>
<evidence type="ECO:0000256" key="5">
    <source>
        <dbReference type="ARBA" id="ARBA00022605"/>
    </source>
</evidence>
<protein>
    <recommendedName>
        <fullName evidence="12">Aspartokinase</fullName>
        <ecNumber evidence="12">2.7.2.4</ecNumber>
    </recommendedName>
</protein>
<keyword evidence="10" id="KW-0457">Lysine biosynthesis</keyword>
<keyword evidence="9" id="KW-0067">ATP-binding</keyword>
<dbReference type="NCBIfam" id="NF005155">
    <property type="entry name" value="PRK06635.1-4"/>
    <property type="match status" value="1"/>
</dbReference>
<dbReference type="InterPro" id="IPR054352">
    <property type="entry name" value="ACT_Aspartokinase"/>
</dbReference>
<keyword evidence="6 12" id="KW-0808">Transferase</keyword>
<feature type="domain" description="ACT" evidence="14">
    <location>
        <begin position="344"/>
        <end position="409"/>
    </location>
</feature>
<dbReference type="CDD" id="cd04261">
    <property type="entry name" value="AAK_AKii-LysC-BS"/>
    <property type="match status" value="1"/>
</dbReference>
<dbReference type="InterPro" id="IPR001341">
    <property type="entry name" value="Asp_kinase"/>
</dbReference>